<evidence type="ECO:0000313" key="3">
    <source>
        <dbReference type="EMBL" id="QCD98957.1"/>
    </source>
</evidence>
<dbReference type="PROSITE" id="PS50222">
    <property type="entry name" value="EF_HAND_2"/>
    <property type="match status" value="2"/>
</dbReference>
<dbReference type="Gene3D" id="1.10.238.10">
    <property type="entry name" value="EF-hand"/>
    <property type="match status" value="1"/>
</dbReference>
<keyword evidence="4" id="KW-1185">Reference proteome</keyword>
<dbReference type="PROSITE" id="PS00018">
    <property type="entry name" value="EF_HAND_1"/>
    <property type="match status" value="1"/>
</dbReference>
<dbReference type="InterPro" id="IPR018247">
    <property type="entry name" value="EF_Hand_1_Ca_BS"/>
</dbReference>
<reference evidence="3 4" key="1">
    <citation type="submission" date="2019-04" db="EMBL/GenBank/DDBJ databases">
        <title>An improved genome assembly and genetic linkage map for asparagus bean, Vigna unguiculata ssp. sesquipedialis.</title>
        <authorList>
            <person name="Xia Q."/>
            <person name="Zhang R."/>
            <person name="Dong Y."/>
        </authorList>
    </citation>
    <scope>NUCLEOTIDE SEQUENCE [LARGE SCALE GENOMIC DNA]</scope>
    <source>
        <tissue evidence="3">Leaf</tissue>
    </source>
</reference>
<dbReference type="Pfam" id="PF13202">
    <property type="entry name" value="EF-hand_5"/>
    <property type="match status" value="1"/>
</dbReference>
<evidence type="ECO:0000256" key="1">
    <source>
        <dbReference type="ARBA" id="ARBA00022837"/>
    </source>
</evidence>
<dbReference type="SUPFAM" id="SSF47473">
    <property type="entry name" value="EF-hand"/>
    <property type="match status" value="1"/>
</dbReference>
<dbReference type="InterPro" id="IPR011992">
    <property type="entry name" value="EF-hand-dom_pair"/>
</dbReference>
<dbReference type="AlphaFoldDB" id="A0A4D6MDA0"/>
<proteinExistence type="predicted"/>
<dbReference type="GO" id="GO:0005509">
    <property type="term" value="F:calcium ion binding"/>
    <property type="evidence" value="ECO:0007669"/>
    <property type="project" value="InterPro"/>
</dbReference>
<feature type="domain" description="EF-hand" evidence="2">
    <location>
        <begin position="1"/>
        <end position="22"/>
    </location>
</feature>
<organism evidence="3 4">
    <name type="scientific">Vigna unguiculata</name>
    <name type="common">Cowpea</name>
    <dbReference type="NCBI Taxonomy" id="3917"/>
    <lineage>
        <taxon>Eukaryota</taxon>
        <taxon>Viridiplantae</taxon>
        <taxon>Streptophyta</taxon>
        <taxon>Embryophyta</taxon>
        <taxon>Tracheophyta</taxon>
        <taxon>Spermatophyta</taxon>
        <taxon>Magnoliopsida</taxon>
        <taxon>eudicotyledons</taxon>
        <taxon>Gunneridae</taxon>
        <taxon>Pentapetalae</taxon>
        <taxon>rosids</taxon>
        <taxon>fabids</taxon>
        <taxon>Fabales</taxon>
        <taxon>Fabaceae</taxon>
        <taxon>Papilionoideae</taxon>
        <taxon>50 kb inversion clade</taxon>
        <taxon>NPAAA clade</taxon>
        <taxon>indigoferoid/millettioid clade</taxon>
        <taxon>Phaseoleae</taxon>
        <taxon>Vigna</taxon>
    </lineage>
</organism>
<sequence length="62" mass="7049">MNKDGHFNREELKHALKDLGSFFPGWRAQCAFKKIDANNDGQISGEEIDSLLEYLHSHGFGK</sequence>
<dbReference type="InterPro" id="IPR002048">
    <property type="entry name" value="EF_hand_dom"/>
</dbReference>
<dbReference type="Proteomes" id="UP000501690">
    <property type="component" value="Linkage Group LG7"/>
</dbReference>
<dbReference type="EMBL" id="CP039351">
    <property type="protein sequence ID" value="QCD98957.1"/>
    <property type="molecule type" value="Genomic_DNA"/>
</dbReference>
<accession>A0A4D6MDA0</accession>
<keyword evidence="1" id="KW-0106">Calcium</keyword>
<feature type="domain" description="EF-hand" evidence="2">
    <location>
        <begin position="27"/>
        <end position="58"/>
    </location>
</feature>
<evidence type="ECO:0000313" key="4">
    <source>
        <dbReference type="Proteomes" id="UP000501690"/>
    </source>
</evidence>
<evidence type="ECO:0000259" key="2">
    <source>
        <dbReference type="PROSITE" id="PS50222"/>
    </source>
</evidence>
<gene>
    <name evidence="3" type="ORF">DEO72_LG7g235</name>
</gene>
<protein>
    <submittedName>
        <fullName evidence="3">EF-Hand 1</fullName>
    </submittedName>
</protein>
<name>A0A4D6MDA0_VIGUN</name>